<evidence type="ECO:0000256" key="9">
    <source>
        <dbReference type="ARBA" id="ARBA00048988"/>
    </source>
</evidence>
<feature type="domain" description="UvrD-like helicase ATP-binding" evidence="11">
    <location>
        <begin position="58"/>
        <end position="387"/>
    </location>
</feature>
<keyword evidence="13" id="KW-1185">Reference proteome</keyword>
<dbReference type="InterPro" id="IPR027417">
    <property type="entry name" value="P-loop_NTPase"/>
</dbReference>
<dbReference type="EMBL" id="QRAY01000003">
    <property type="protein sequence ID" value="RDS60138.1"/>
    <property type="molecule type" value="Genomic_DNA"/>
</dbReference>
<comment type="caution">
    <text evidence="12">The sequence shown here is derived from an EMBL/GenBank/DDBJ whole genome shotgun (WGS) entry which is preliminary data.</text>
</comment>
<protein>
    <recommendedName>
        <fullName evidence="8">DNA 3'-5' helicase</fullName>
        <ecNumber evidence="8">5.6.2.4</ecNumber>
    </recommendedName>
</protein>
<keyword evidence="5 10" id="KW-0067">ATP-binding</keyword>
<feature type="binding site" evidence="10">
    <location>
        <begin position="79"/>
        <end position="86"/>
    </location>
    <ligand>
        <name>ATP</name>
        <dbReference type="ChEBI" id="CHEBI:30616"/>
    </ligand>
</feature>
<dbReference type="PANTHER" id="PTHR11070:SF17">
    <property type="entry name" value="DNA HELICASE IV"/>
    <property type="match status" value="1"/>
</dbReference>
<dbReference type="EC" id="5.6.2.4" evidence="8"/>
<dbReference type="RefSeq" id="WP_115470540.1">
    <property type="nucleotide sequence ID" value="NZ_BJEC01000002.1"/>
</dbReference>
<dbReference type="PROSITE" id="PS51198">
    <property type="entry name" value="UVRD_HELICASE_ATP_BIND"/>
    <property type="match status" value="1"/>
</dbReference>
<dbReference type="SUPFAM" id="SSF52540">
    <property type="entry name" value="P-loop containing nucleoside triphosphate hydrolases"/>
    <property type="match status" value="1"/>
</dbReference>
<dbReference type="InterPro" id="IPR014017">
    <property type="entry name" value="DNA_helicase_UvrD-like_C"/>
</dbReference>
<name>A0ABX9I658_9LACO</name>
<comment type="similarity">
    <text evidence="1">Belongs to the helicase family. UvrD subfamily.</text>
</comment>
<evidence type="ECO:0000256" key="4">
    <source>
        <dbReference type="ARBA" id="ARBA00022806"/>
    </source>
</evidence>
<keyword evidence="3 10" id="KW-0378">Hydrolase</keyword>
<dbReference type="Pfam" id="PF13361">
    <property type="entry name" value="UvrD_C"/>
    <property type="match status" value="1"/>
</dbReference>
<dbReference type="Gene3D" id="3.40.50.300">
    <property type="entry name" value="P-loop containing nucleotide triphosphate hydrolases"/>
    <property type="match status" value="3"/>
</dbReference>
<dbReference type="InterPro" id="IPR000212">
    <property type="entry name" value="DNA_helicase_UvrD/REP"/>
</dbReference>
<evidence type="ECO:0000256" key="1">
    <source>
        <dbReference type="ARBA" id="ARBA00009922"/>
    </source>
</evidence>
<evidence type="ECO:0000313" key="13">
    <source>
        <dbReference type="Proteomes" id="UP000254492"/>
    </source>
</evidence>
<proteinExistence type="inferred from homology"/>
<comment type="catalytic activity">
    <reaction evidence="9">
        <text>ATP + H2O = ADP + phosphate + H(+)</text>
        <dbReference type="Rhea" id="RHEA:13065"/>
        <dbReference type="ChEBI" id="CHEBI:15377"/>
        <dbReference type="ChEBI" id="CHEBI:15378"/>
        <dbReference type="ChEBI" id="CHEBI:30616"/>
        <dbReference type="ChEBI" id="CHEBI:43474"/>
        <dbReference type="ChEBI" id="CHEBI:456216"/>
        <dbReference type="EC" id="5.6.2.4"/>
    </reaction>
</comment>
<dbReference type="InterPro" id="IPR014016">
    <property type="entry name" value="UvrD-like_ATP-bd"/>
</dbReference>
<organism evidence="12 13">
    <name type="scientific">Weissella thailandensis</name>
    <dbReference type="NCBI Taxonomy" id="89061"/>
    <lineage>
        <taxon>Bacteria</taxon>
        <taxon>Bacillati</taxon>
        <taxon>Bacillota</taxon>
        <taxon>Bacilli</taxon>
        <taxon>Lactobacillales</taxon>
        <taxon>Lactobacillaceae</taxon>
        <taxon>Weissella</taxon>
    </lineage>
</organism>
<evidence type="ECO:0000256" key="10">
    <source>
        <dbReference type="PROSITE-ProRule" id="PRU00560"/>
    </source>
</evidence>
<sequence length="518" mass="59634">MPSVNNKISGLNKYKAQIIIKDQIIQKILPTTDTPNEDALLYELQHSTSSKMKNIVSTIQKEQNDIIRLETGKDIVIQGVAGSGKTSVALHRIAYLLFKKRGTLNAENFLLLAPSKDFAEYINNVLPEMGEDMIPVKQLDDIALDNLTNSWKKKSEAKSEYIYRINHDRQYRKRYIGKSNQDVIKIMKQFKETIDEINFNPQEIKTPTGMIDIDQINYLHNQVKGLPIRERIKVLTNILFEKTKMNYPKSKHAESRAQLKQVITNMFVNHNLEQLWQSFKSYAGQFGVEFVNKKIEYGDIFLLAILQLMLTDAKKYSDSIKYLIIDEMQDYSVVQYWYINQIFSKEQKMILGDENQQLLPGGSDVMQILSIFTSAEKMTLETSYRSTKEIINFANAFTNHKLQAINRSGEKVQKIGNLNELKKHLLKLDVKNQTIAIVYPISWSTANVNHLEHMINSNNGNISIIDTAVAKGLEFDRVFMVGYFDDSKETLVSHNEIYVAATRATKALYWIPNESDYE</sequence>
<evidence type="ECO:0000256" key="8">
    <source>
        <dbReference type="ARBA" id="ARBA00034808"/>
    </source>
</evidence>
<keyword evidence="2 10" id="KW-0547">Nucleotide-binding</keyword>
<reference evidence="12 13" key="1">
    <citation type="submission" date="2018-07" db="EMBL/GenBank/DDBJ databases">
        <title>Genome-based reclassification of Weissella jogaejeotgali as Weissella thailandensis.</title>
        <authorList>
            <person name="Chun J."/>
            <person name="Kim B.-Y."/>
            <person name="Kwak M.-J."/>
        </authorList>
    </citation>
    <scope>NUCLEOTIDE SEQUENCE [LARGE SCALE GENOMIC DNA]</scope>
    <source>
        <strain evidence="12 13">KCTC 3751</strain>
    </source>
</reference>
<accession>A0ABX9I658</accession>
<keyword evidence="6" id="KW-0413">Isomerase</keyword>
<dbReference type="PANTHER" id="PTHR11070">
    <property type="entry name" value="UVRD / RECB / PCRA DNA HELICASE FAMILY MEMBER"/>
    <property type="match status" value="1"/>
</dbReference>
<gene>
    <name evidence="12" type="ORF">DWV05_02495</name>
</gene>
<comment type="catalytic activity">
    <reaction evidence="7">
        <text>Couples ATP hydrolysis with the unwinding of duplex DNA by translocating in the 3'-5' direction.</text>
        <dbReference type="EC" id="5.6.2.4"/>
    </reaction>
</comment>
<dbReference type="InterPro" id="IPR013986">
    <property type="entry name" value="DExx_box_DNA_helicase_dom_sf"/>
</dbReference>
<evidence type="ECO:0000256" key="3">
    <source>
        <dbReference type="ARBA" id="ARBA00022801"/>
    </source>
</evidence>
<evidence type="ECO:0000256" key="7">
    <source>
        <dbReference type="ARBA" id="ARBA00034617"/>
    </source>
</evidence>
<dbReference type="Gene3D" id="1.10.10.160">
    <property type="match status" value="1"/>
</dbReference>
<evidence type="ECO:0000256" key="6">
    <source>
        <dbReference type="ARBA" id="ARBA00023235"/>
    </source>
</evidence>
<keyword evidence="4 10" id="KW-0347">Helicase</keyword>
<dbReference type="Proteomes" id="UP000254492">
    <property type="component" value="Unassembled WGS sequence"/>
</dbReference>
<dbReference type="Pfam" id="PF00580">
    <property type="entry name" value="UvrD-helicase"/>
    <property type="match status" value="1"/>
</dbReference>
<evidence type="ECO:0000313" key="12">
    <source>
        <dbReference type="EMBL" id="RDS60138.1"/>
    </source>
</evidence>
<evidence type="ECO:0000256" key="2">
    <source>
        <dbReference type="ARBA" id="ARBA00022741"/>
    </source>
</evidence>
<evidence type="ECO:0000256" key="5">
    <source>
        <dbReference type="ARBA" id="ARBA00022840"/>
    </source>
</evidence>
<evidence type="ECO:0000259" key="11">
    <source>
        <dbReference type="PROSITE" id="PS51198"/>
    </source>
</evidence>